<dbReference type="Proteomes" id="UP001341840">
    <property type="component" value="Unassembled WGS sequence"/>
</dbReference>
<dbReference type="PANTHER" id="PTHR46067">
    <property type="entry name" value="ACYL-COA N-ACYLTRANSFERASES (NAT) SUPERFAMILY PROTEIN"/>
    <property type="match status" value="1"/>
</dbReference>
<dbReference type="SUPFAM" id="SSF55729">
    <property type="entry name" value="Acyl-CoA N-acyltransferases (Nat)"/>
    <property type="match status" value="1"/>
</dbReference>
<organism evidence="2 3">
    <name type="scientific">Stylosanthes scabra</name>
    <dbReference type="NCBI Taxonomy" id="79078"/>
    <lineage>
        <taxon>Eukaryota</taxon>
        <taxon>Viridiplantae</taxon>
        <taxon>Streptophyta</taxon>
        <taxon>Embryophyta</taxon>
        <taxon>Tracheophyta</taxon>
        <taxon>Spermatophyta</taxon>
        <taxon>Magnoliopsida</taxon>
        <taxon>eudicotyledons</taxon>
        <taxon>Gunneridae</taxon>
        <taxon>Pentapetalae</taxon>
        <taxon>rosids</taxon>
        <taxon>fabids</taxon>
        <taxon>Fabales</taxon>
        <taxon>Fabaceae</taxon>
        <taxon>Papilionoideae</taxon>
        <taxon>50 kb inversion clade</taxon>
        <taxon>dalbergioids sensu lato</taxon>
        <taxon>Dalbergieae</taxon>
        <taxon>Pterocarpus clade</taxon>
        <taxon>Stylosanthes</taxon>
    </lineage>
</organism>
<dbReference type="PANTHER" id="PTHR46067:SF27">
    <property type="entry name" value="ACYL-COA N-ACYLTRANSFERASES (NAT) SUPERFAMILY PROTEIN"/>
    <property type="match status" value="1"/>
</dbReference>
<protein>
    <recommendedName>
        <fullName evidence="1">N-acetyltransferase domain-containing protein</fullName>
    </recommendedName>
</protein>
<dbReference type="EMBL" id="JASCZI010181348">
    <property type="protein sequence ID" value="MED6182313.1"/>
    <property type="molecule type" value="Genomic_DNA"/>
</dbReference>
<evidence type="ECO:0000259" key="1">
    <source>
        <dbReference type="PROSITE" id="PS51186"/>
    </source>
</evidence>
<name>A0ABU6WE86_9FABA</name>
<keyword evidence="3" id="KW-1185">Reference proteome</keyword>
<dbReference type="InterPro" id="IPR000182">
    <property type="entry name" value="GNAT_dom"/>
</dbReference>
<feature type="domain" description="N-acetyltransferase" evidence="1">
    <location>
        <begin position="13"/>
        <end position="176"/>
    </location>
</feature>
<reference evidence="2 3" key="1">
    <citation type="journal article" date="2023" name="Plants (Basel)">
        <title>Bridging the Gap: Combining Genomics and Transcriptomics Approaches to Understand Stylosanthes scabra, an Orphan Legume from the Brazilian Caatinga.</title>
        <authorList>
            <person name="Ferreira-Neto J.R.C."/>
            <person name="da Silva M.D."/>
            <person name="Binneck E."/>
            <person name="de Melo N.F."/>
            <person name="da Silva R.H."/>
            <person name="de Melo A.L.T.M."/>
            <person name="Pandolfi V."/>
            <person name="Bustamante F.O."/>
            <person name="Brasileiro-Vidal A.C."/>
            <person name="Benko-Iseppon A.M."/>
        </authorList>
    </citation>
    <scope>NUCLEOTIDE SEQUENCE [LARGE SCALE GENOMIC DNA]</scope>
    <source>
        <tissue evidence="2">Leaves</tissue>
    </source>
</reference>
<proteinExistence type="predicted"/>
<dbReference type="Pfam" id="PF13302">
    <property type="entry name" value="Acetyltransf_3"/>
    <property type="match status" value="1"/>
</dbReference>
<dbReference type="InterPro" id="IPR016181">
    <property type="entry name" value="Acyl_CoA_acyltransferase"/>
</dbReference>
<sequence>MSEESKTIDLTKITLRETDLSDVDDHMVWSSDAKVTEFCTWGPYTSKDEAIHYINCIPNIFSWYRAICLDNRAIGSVSVILQTGRYREKVAEVGYILASEYWGKGIVTHVLKQVVEIVFSMYPEVERLEALTDNQNLASQRVLEKAGFQREGVLRNYVYVKGKSRDVAIYSILPTDLKNMSLSVEDLKL</sequence>
<accession>A0ABU6WE86</accession>
<comment type="caution">
    <text evidence="2">The sequence shown here is derived from an EMBL/GenBank/DDBJ whole genome shotgun (WGS) entry which is preliminary data.</text>
</comment>
<dbReference type="PROSITE" id="PS51186">
    <property type="entry name" value="GNAT"/>
    <property type="match status" value="1"/>
</dbReference>
<gene>
    <name evidence="2" type="ORF">PIB30_027423</name>
</gene>
<dbReference type="Gene3D" id="3.40.630.30">
    <property type="match status" value="1"/>
</dbReference>
<evidence type="ECO:0000313" key="3">
    <source>
        <dbReference type="Proteomes" id="UP001341840"/>
    </source>
</evidence>
<evidence type="ECO:0000313" key="2">
    <source>
        <dbReference type="EMBL" id="MED6182313.1"/>
    </source>
</evidence>